<organism evidence="1">
    <name type="scientific">viral metagenome</name>
    <dbReference type="NCBI Taxonomy" id="1070528"/>
    <lineage>
        <taxon>unclassified sequences</taxon>
        <taxon>metagenomes</taxon>
        <taxon>organismal metagenomes</taxon>
    </lineage>
</organism>
<sequence>MGHTKPRVKVAKLIWVDITSHSGHYPADEAVKHVPTMFATIGIVIKETKRYLHMSSMVQESGCADPFIIPKGCILWRKDSLWKLPMPLHLEET</sequence>
<protein>
    <submittedName>
        <fullName evidence="1">Uncharacterized protein</fullName>
    </submittedName>
</protein>
<dbReference type="AlphaFoldDB" id="A0A6M3IHZ9"/>
<reference evidence="1" key="1">
    <citation type="submission" date="2020-03" db="EMBL/GenBank/DDBJ databases">
        <title>The deep terrestrial virosphere.</title>
        <authorList>
            <person name="Holmfeldt K."/>
            <person name="Nilsson E."/>
            <person name="Simone D."/>
            <person name="Lopez-Fernandez M."/>
            <person name="Wu X."/>
            <person name="de Brujin I."/>
            <person name="Lundin D."/>
            <person name="Andersson A."/>
            <person name="Bertilsson S."/>
            <person name="Dopson M."/>
        </authorList>
    </citation>
    <scope>NUCLEOTIDE SEQUENCE</scope>
    <source>
        <strain evidence="2">MM415A01874</strain>
        <strain evidence="1">MM415B01715</strain>
    </source>
</reference>
<gene>
    <name evidence="2" type="ORF">MM415A01874_0007</name>
    <name evidence="1" type="ORF">MM415B01715_0001</name>
</gene>
<evidence type="ECO:0000313" key="1">
    <source>
        <dbReference type="EMBL" id="QJA57089.1"/>
    </source>
</evidence>
<dbReference type="EMBL" id="MT142138">
    <property type="protein sequence ID" value="QJA75059.1"/>
    <property type="molecule type" value="Genomic_DNA"/>
</dbReference>
<proteinExistence type="predicted"/>
<evidence type="ECO:0000313" key="2">
    <source>
        <dbReference type="EMBL" id="QJA75059.1"/>
    </source>
</evidence>
<name>A0A6M3IHZ9_9ZZZZ</name>
<accession>A0A6M3IHZ9</accession>
<dbReference type="EMBL" id="MT141254">
    <property type="protein sequence ID" value="QJA57089.1"/>
    <property type="molecule type" value="Genomic_DNA"/>
</dbReference>